<dbReference type="NCBIfam" id="TIGR03696">
    <property type="entry name" value="Rhs_assc_core"/>
    <property type="match status" value="1"/>
</dbReference>
<name>A0A3R9NDZ2_9BACT</name>
<dbReference type="InterPro" id="IPR050708">
    <property type="entry name" value="T6SS_VgrG/RHS"/>
</dbReference>
<protein>
    <submittedName>
        <fullName evidence="1">RHS repeat-associated core domain-containing protein</fullName>
    </submittedName>
</protein>
<keyword evidence="2" id="KW-1185">Reference proteome</keyword>
<dbReference type="OrthoDB" id="976756at2"/>
<dbReference type="InterPro" id="IPR022385">
    <property type="entry name" value="Rhs_assc_core"/>
</dbReference>
<gene>
    <name evidence="1" type="ORF">EI290_13265</name>
</gene>
<proteinExistence type="predicted"/>
<evidence type="ECO:0000313" key="2">
    <source>
        <dbReference type="Proteomes" id="UP000280066"/>
    </source>
</evidence>
<dbReference type="EMBL" id="RWIS01000008">
    <property type="protein sequence ID" value="RSK31852.1"/>
    <property type="molecule type" value="Genomic_DNA"/>
</dbReference>
<dbReference type="PANTHER" id="PTHR32305:SF15">
    <property type="entry name" value="PROTEIN RHSA-RELATED"/>
    <property type="match status" value="1"/>
</dbReference>
<dbReference type="Gene3D" id="2.180.10.10">
    <property type="entry name" value="RHS repeat-associated core"/>
    <property type="match status" value="1"/>
</dbReference>
<sequence>MEESQRARESQQFDPASLDSTRAFVGPQFGHNGTSYVAKLNAGGAKPTPIGPLKQLSVARRDTIQVTAYGLYNEAVRQSTWGFSLASFVASLLQQPAAPTPTAEGTRRVRVLSLLSVGLTAATLPALQQLTGGVPKAYVRILVFNRDSVLVRVKTKQLTLAAQGQYEELQDSVIVPQAGYVQAYVANESDTEVFFDDITVEHRQGLQVQENQYDPYGLDLAGLSKSATPQNQYTWNGKEKQTEFGLNWQDYGARMFDRALGRWHVVDPLADQMRRHSPYNYAFNNPIRFIDPDGRGPNDVVPADNEASKQWLKEYKSTLSGKRKDRFDALHADHNVIVIVNVGTKKATGLDKGGEASIKLLKDGKAQIDVVVTEDQQVTLLTLSDELTGASLYYEGKIGYDERGVTSNDIDDEMETKVASLETVRALGLSKPSDATHKKTYESMEILDALQKSGGVYTPEILKMLRKYPGINGSKQPGVTTTGKQYAQSSEASGSTGVYFENNIPVPYAIP</sequence>
<comment type="caution">
    <text evidence="1">The sequence shown here is derived from an EMBL/GenBank/DDBJ whole genome shotgun (WGS) entry which is preliminary data.</text>
</comment>
<dbReference type="AlphaFoldDB" id="A0A3R9NDZ2"/>
<dbReference type="Proteomes" id="UP000280066">
    <property type="component" value="Unassembled WGS sequence"/>
</dbReference>
<reference evidence="1 2" key="1">
    <citation type="submission" date="2018-12" db="EMBL/GenBank/DDBJ databases">
        <authorList>
            <person name="Feng G."/>
            <person name="Zhu H."/>
        </authorList>
    </citation>
    <scope>NUCLEOTIDE SEQUENCE [LARGE SCALE GENOMIC DNA]</scope>
    <source>
        <strain evidence="1 2">9PBR-2</strain>
    </source>
</reference>
<organism evidence="1 2">
    <name type="scientific">Hymenobacter metallilatus</name>
    <dbReference type="NCBI Taxonomy" id="2493666"/>
    <lineage>
        <taxon>Bacteria</taxon>
        <taxon>Pseudomonadati</taxon>
        <taxon>Bacteroidota</taxon>
        <taxon>Cytophagia</taxon>
        <taxon>Cytophagales</taxon>
        <taxon>Hymenobacteraceae</taxon>
        <taxon>Hymenobacter</taxon>
    </lineage>
</organism>
<dbReference type="PANTHER" id="PTHR32305">
    <property type="match status" value="1"/>
</dbReference>
<accession>A0A3R9NDZ2</accession>
<evidence type="ECO:0000313" key="1">
    <source>
        <dbReference type="EMBL" id="RSK31852.1"/>
    </source>
</evidence>